<evidence type="ECO:0000313" key="7">
    <source>
        <dbReference type="EMBL" id="RHY95524.1"/>
    </source>
</evidence>
<evidence type="ECO:0000313" key="13">
    <source>
        <dbReference type="Proteomes" id="UP000283543"/>
    </source>
</evidence>
<dbReference type="GO" id="GO:0003676">
    <property type="term" value="F:nucleic acid binding"/>
    <property type="evidence" value="ECO:0007669"/>
    <property type="project" value="InterPro"/>
</dbReference>
<dbReference type="Gene3D" id="3.30.420.10">
    <property type="entry name" value="Ribonuclease H-like superfamily/Ribonuclease H"/>
    <property type="match status" value="1"/>
</dbReference>
<dbReference type="EMBL" id="QUTD01005260">
    <property type="protein sequence ID" value="RHY63077.1"/>
    <property type="molecule type" value="Genomic_DNA"/>
</dbReference>
<feature type="compositionally biased region" description="Acidic residues" evidence="1">
    <location>
        <begin position="438"/>
        <end position="447"/>
    </location>
</feature>
<dbReference type="InterPro" id="IPR038717">
    <property type="entry name" value="Tc1-like_DDE_dom"/>
</dbReference>
<evidence type="ECO:0000313" key="11">
    <source>
        <dbReference type="Proteomes" id="UP000266239"/>
    </source>
</evidence>
<accession>A0A397DJ89</accession>
<dbReference type="Proteomes" id="UP000265716">
    <property type="component" value="Unassembled WGS sequence"/>
</dbReference>
<evidence type="ECO:0000259" key="2">
    <source>
        <dbReference type="Pfam" id="PF13358"/>
    </source>
</evidence>
<evidence type="ECO:0000313" key="14">
    <source>
        <dbReference type="Proteomes" id="UP000286510"/>
    </source>
</evidence>
<dbReference type="EMBL" id="QUTC01001473">
    <property type="protein sequence ID" value="RHY76655.1"/>
    <property type="molecule type" value="Genomic_DNA"/>
</dbReference>
<evidence type="ECO:0000313" key="6">
    <source>
        <dbReference type="EMBL" id="RHY76655.1"/>
    </source>
</evidence>
<dbReference type="InterPro" id="IPR036397">
    <property type="entry name" value="RNaseH_sf"/>
</dbReference>
<dbReference type="EMBL" id="QUTA01013342">
    <property type="protein sequence ID" value="RHX96541.1"/>
    <property type="molecule type" value="Genomic_DNA"/>
</dbReference>
<protein>
    <recommendedName>
        <fullName evidence="2">Tc1-like transposase DDE domain-containing protein</fullName>
    </recommendedName>
</protein>
<dbReference type="VEuPathDB" id="FungiDB:H257_11777"/>
<dbReference type="EMBL" id="QUTF01015009">
    <property type="protein sequence ID" value="RHZ10754.1"/>
    <property type="molecule type" value="Genomic_DNA"/>
</dbReference>
<dbReference type="InterPro" id="IPR009057">
    <property type="entry name" value="Homeodomain-like_sf"/>
</dbReference>
<proteinExistence type="predicted"/>
<dbReference type="SUPFAM" id="SSF46689">
    <property type="entry name" value="Homeodomain-like"/>
    <property type="match status" value="1"/>
</dbReference>
<dbReference type="Pfam" id="PF13358">
    <property type="entry name" value="DDE_3"/>
    <property type="match status" value="1"/>
</dbReference>
<dbReference type="Proteomes" id="UP000266239">
    <property type="component" value="Unassembled WGS sequence"/>
</dbReference>
<dbReference type="PANTHER" id="PTHR33939">
    <property type="entry name" value="PROTEIN CBG22215"/>
    <property type="match status" value="1"/>
</dbReference>
<dbReference type="Proteomes" id="UP000266196">
    <property type="component" value="Unassembled WGS sequence"/>
</dbReference>
<dbReference type="EMBL" id="QUTE01016831">
    <property type="protein sequence ID" value="RHY95524.1"/>
    <property type="molecule type" value="Genomic_DNA"/>
</dbReference>
<dbReference type="Proteomes" id="UP000266643">
    <property type="component" value="Unassembled WGS sequence"/>
</dbReference>
<evidence type="ECO:0000313" key="12">
    <source>
        <dbReference type="Proteomes" id="UP000266643"/>
    </source>
</evidence>
<feature type="domain" description="Tc1-like transposase DDE" evidence="2">
    <location>
        <begin position="263"/>
        <end position="397"/>
    </location>
</feature>
<dbReference type="AlphaFoldDB" id="A0A397DJ89"/>
<name>A0A397DJ89_APHAT</name>
<evidence type="ECO:0000313" key="5">
    <source>
        <dbReference type="EMBL" id="RHY63077.1"/>
    </source>
</evidence>
<evidence type="ECO:0000256" key="1">
    <source>
        <dbReference type="SAM" id="MobiDB-lite"/>
    </source>
</evidence>
<reference evidence="9 10" key="1">
    <citation type="submission" date="2018-08" db="EMBL/GenBank/DDBJ databases">
        <title>Aphanomyces genome sequencing and annotation.</title>
        <authorList>
            <person name="Minardi D."/>
            <person name="Oidtmann B."/>
            <person name="Van Der Giezen M."/>
            <person name="Studholme D.J."/>
        </authorList>
    </citation>
    <scope>NUCLEOTIDE SEQUENCE [LARGE SCALE GENOMIC DNA]</scope>
    <source>
        <strain evidence="7 10">197901</strain>
        <strain evidence="5 12">D2</strain>
        <strain evidence="8 14">FDL457</strain>
        <strain evidence="6 9">SA</strain>
        <strain evidence="4 13">Si</strain>
        <strain evidence="3 11">Yx</strain>
    </source>
</reference>
<comment type="caution">
    <text evidence="5">The sequence shown here is derived from an EMBL/GenBank/DDBJ whole genome shotgun (WGS) entry which is preliminary data.</text>
</comment>
<sequence length="458" mass="51525">MEKRHVLSPAEKWLIVKCHQYFIEHKALNLPGKQARVRDSVSKCLGFAKSTVSSVIAEWNKNHDRSFKSEGRVRGHRPRSSVEHLATEIRQIIQESNAACLPVSAKSLSAEIAEQEGVTIPVRTMRRALRRMGFCFQKGQTRFFLAESSENVAFRTTYLRKKLSNRTQSGGVRLPEVYLHESYCNLNHSPGKTWVDETKRRLSKSGKGPRMCIVGAGIVSTDADGTKCGEWACNSLVMWPSQKRPKRQRKQASLVDDDDDDYHGNFNSELFEKWFTQLCGALQTAHGACVIHMDGAKYHKRVLNPCTTTATKKGEIIAWLTSKGVAFDPKQTKAELLVIVKANRERPSYASQVIATSYGHTLLFTPPYHPELQPIEVIWGIVKNKIACRPSSDMAELERRLKIHFAEVTSSQWLSAHDKSCSFENAYMEAAEDVILAQEEEPSDDGEGNLLDVSSESE</sequence>
<dbReference type="Proteomes" id="UP000283543">
    <property type="component" value="Unassembled WGS sequence"/>
</dbReference>
<feature type="region of interest" description="Disordered" evidence="1">
    <location>
        <begin position="438"/>
        <end position="458"/>
    </location>
</feature>
<gene>
    <name evidence="3" type="ORF">DYB25_010731</name>
    <name evidence="8" type="ORF">DYB26_008558</name>
    <name evidence="5" type="ORF">DYB30_011542</name>
    <name evidence="7" type="ORF">DYB31_015832</name>
    <name evidence="4" type="ORF">DYB34_011197</name>
    <name evidence="6" type="ORF">DYB38_014124</name>
</gene>
<evidence type="ECO:0000313" key="4">
    <source>
        <dbReference type="EMBL" id="RHY44688.1"/>
    </source>
</evidence>
<dbReference type="Proteomes" id="UP000286510">
    <property type="component" value="Unassembled WGS sequence"/>
</dbReference>
<dbReference type="EMBL" id="QUTB01007762">
    <property type="protein sequence ID" value="RHY44688.1"/>
    <property type="molecule type" value="Genomic_DNA"/>
</dbReference>
<evidence type="ECO:0000313" key="8">
    <source>
        <dbReference type="EMBL" id="RHZ10754.1"/>
    </source>
</evidence>
<dbReference type="PANTHER" id="PTHR33939:SF1">
    <property type="entry name" value="DUF4371 DOMAIN-CONTAINING PROTEIN"/>
    <property type="match status" value="1"/>
</dbReference>
<organism evidence="5 12">
    <name type="scientific">Aphanomyces astaci</name>
    <name type="common">Crayfish plague agent</name>
    <dbReference type="NCBI Taxonomy" id="112090"/>
    <lineage>
        <taxon>Eukaryota</taxon>
        <taxon>Sar</taxon>
        <taxon>Stramenopiles</taxon>
        <taxon>Oomycota</taxon>
        <taxon>Saprolegniomycetes</taxon>
        <taxon>Saprolegniales</taxon>
        <taxon>Verrucalvaceae</taxon>
        <taxon>Aphanomyces</taxon>
    </lineage>
</organism>
<evidence type="ECO:0000313" key="10">
    <source>
        <dbReference type="Proteomes" id="UP000266196"/>
    </source>
</evidence>
<evidence type="ECO:0000313" key="9">
    <source>
        <dbReference type="Proteomes" id="UP000265716"/>
    </source>
</evidence>
<evidence type="ECO:0000313" key="3">
    <source>
        <dbReference type="EMBL" id="RHX96541.1"/>
    </source>
</evidence>